<protein>
    <submittedName>
        <fullName evidence="2">Uncharacterized protein</fullName>
    </submittedName>
</protein>
<keyword evidence="1" id="KW-1133">Transmembrane helix</keyword>
<dbReference type="AlphaFoldDB" id="A0A1X7SI44"/>
<proteinExistence type="predicted"/>
<evidence type="ECO:0000313" key="2">
    <source>
        <dbReference type="EnsemblMetazoa" id="Aqu2.1.01714_001"/>
    </source>
</evidence>
<reference evidence="2" key="1">
    <citation type="submission" date="2017-05" db="UniProtKB">
        <authorList>
            <consortium name="EnsemblMetazoa"/>
        </authorList>
    </citation>
    <scope>IDENTIFICATION</scope>
</reference>
<sequence>MLPEFFFCRELRSALKSLFLFLGIFSYFFKSLEIFSNYSFFIF</sequence>
<name>A0A1X7SI44_AMPQE</name>
<dbReference type="InParanoid" id="A0A1X7SI44"/>
<accession>A0A1X7SI44</accession>
<keyword evidence="1" id="KW-0812">Transmembrane</keyword>
<keyword evidence="1" id="KW-0472">Membrane</keyword>
<evidence type="ECO:0000256" key="1">
    <source>
        <dbReference type="SAM" id="Phobius"/>
    </source>
</evidence>
<feature type="transmembrane region" description="Helical" evidence="1">
    <location>
        <begin position="18"/>
        <end position="41"/>
    </location>
</feature>
<dbReference type="EnsemblMetazoa" id="Aqu2.1.01714_001">
    <property type="protein sequence ID" value="Aqu2.1.01714_001"/>
    <property type="gene ID" value="Aqu2.1.01714"/>
</dbReference>
<organism evidence="2">
    <name type="scientific">Amphimedon queenslandica</name>
    <name type="common">Sponge</name>
    <dbReference type="NCBI Taxonomy" id="400682"/>
    <lineage>
        <taxon>Eukaryota</taxon>
        <taxon>Metazoa</taxon>
        <taxon>Porifera</taxon>
        <taxon>Demospongiae</taxon>
        <taxon>Heteroscleromorpha</taxon>
        <taxon>Haplosclerida</taxon>
        <taxon>Niphatidae</taxon>
        <taxon>Amphimedon</taxon>
    </lineage>
</organism>